<dbReference type="OrthoDB" id="9804023at2"/>
<comment type="caution">
    <text evidence="2">The sequence shown here is derived from an EMBL/GenBank/DDBJ whole genome shotgun (WGS) entry which is preliminary data.</text>
</comment>
<evidence type="ECO:0000313" key="3">
    <source>
        <dbReference type="Proteomes" id="UP000321523"/>
    </source>
</evidence>
<organism evidence="2 3">
    <name type="scientific">Skermanella aerolata</name>
    <dbReference type="NCBI Taxonomy" id="393310"/>
    <lineage>
        <taxon>Bacteria</taxon>
        <taxon>Pseudomonadati</taxon>
        <taxon>Pseudomonadota</taxon>
        <taxon>Alphaproteobacteria</taxon>
        <taxon>Rhodospirillales</taxon>
        <taxon>Azospirillaceae</taxon>
        <taxon>Skermanella</taxon>
    </lineage>
</organism>
<dbReference type="AlphaFoldDB" id="A0A512E0R3"/>
<dbReference type="InterPro" id="IPR002931">
    <property type="entry name" value="Transglutaminase-like"/>
</dbReference>
<proteinExistence type="predicted"/>
<dbReference type="InterPro" id="IPR013589">
    <property type="entry name" value="Bac_transglu_N"/>
</dbReference>
<dbReference type="InterPro" id="IPR038765">
    <property type="entry name" value="Papain-like_cys_pep_sf"/>
</dbReference>
<sequence length="290" mass="32302">MTVRHITKYRYATPVKLGEHQMMFRPRESHDLRLVRTRLTISPEPKTLRWLHDVFDNSLAIATFEGPTSELVFDSEVTLEHIEAPHPDYALATEAQVFPFAYSREERLDLVRALERHHPAGEVDRWAAGFLPKDGRIGTMALLRKITLGIREQLTYSRRYERGVQTPAETLAKGTGTCRDYAFLMMEGVRSLGLAARFVSGYIFVPGAGDAPVRGGGATHAWLQVYLPGAGWVDFDPTNSIIGNRNLIRVAVAWAPAQALPLWGTYTGPASSFLGMDVSVSVLDEPEPEP</sequence>
<dbReference type="Proteomes" id="UP000321523">
    <property type="component" value="Unassembled WGS sequence"/>
</dbReference>
<dbReference type="RefSeq" id="WP_044435106.1">
    <property type="nucleotide sequence ID" value="NZ_BJYZ01000039.1"/>
</dbReference>
<keyword evidence="3" id="KW-1185">Reference proteome</keyword>
<gene>
    <name evidence="2" type="ORF">SAE02_64710</name>
</gene>
<feature type="domain" description="Transglutaminase-like" evidence="1">
    <location>
        <begin position="170"/>
        <end position="239"/>
    </location>
</feature>
<evidence type="ECO:0000259" key="1">
    <source>
        <dbReference type="SMART" id="SM00460"/>
    </source>
</evidence>
<accession>A0A512E0R3</accession>
<dbReference type="SMART" id="SM00460">
    <property type="entry name" value="TGc"/>
    <property type="match status" value="1"/>
</dbReference>
<dbReference type="PANTHER" id="PTHR33490">
    <property type="entry name" value="BLR5614 PROTEIN-RELATED"/>
    <property type="match status" value="1"/>
</dbReference>
<name>A0A512E0R3_9PROT</name>
<dbReference type="SUPFAM" id="SSF54001">
    <property type="entry name" value="Cysteine proteinases"/>
    <property type="match status" value="1"/>
</dbReference>
<dbReference type="PANTHER" id="PTHR33490:SF1">
    <property type="entry name" value="SLL1233 PROTEIN"/>
    <property type="match status" value="1"/>
</dbReference>
<evidence type="ECO:0000313" key="2">
    <source>
        <dbReference type="EMBL" id="GEO42323.1"/>
    </source>
</evidence>
<dbReference type="Pfam" id="PF01841">
    <property type="entry name" value="Transglut_core"/>
    <property type="match status" value="1"/>
</dbReference>
<dbReference type="EMBL" id="BJYZ01000039">
    <property type="protein sequence ID" value="GEO42323.1"/>
    <property type="molecule type" value="Genomic_DNA"/>
</dbReference>
<dbReference type="Pfam" id="PF08379">
    <property type="entry name" value="Bact_transglu_N"/>
    <property type="match status" value="1"/>
</dbReference>
<protein>
    <submittedName>
        <fullName evidence="2">Transglutaminase</fullName>
    </submittedName>
</protein>
<reference evidence="2 3" key="1">
    <citation type="submission" date="2019-07" db="EMBL/GenBank/DDBJ databases">
        <title>Whole genome shotgun sequence of Skermanella aerolata NBRC 106429.</title>
        <authorList>
            <person name="Hosoyama A."/>
            <person name="Uohara A."/>
            <person name="Ohji S."/>
            <person name="Ichikawa N."/>
        </authorList>
    </citation>
    <scope>NUCLEOTIDE SEQUENCE [LARGE SCALE GENOMIC DNA]</scope>
    <source>
        <strain evidence="2 3">NBRC 106429</strain>
    </source>
</reference>
<dbReference type="Gene3D" id="3.10.620.30">
    <property type="match status" value="1"/>
</dbReference>